<keyword evidence="2 6" id="KW-0732">Signal</keyword>
<proteinExistence type="predicted"/>
<comment type="caution">
    <text evidence="7">The sequence shown here is derived from an EMBL/GenBank/DDBJ whole genome shotgun (WGS) entry which is preliminary data.</text>
</comment>
<dbReference type="SUPFAM" id="SSF53850">
    <property type="entry name" value="Periplasmic binding protein-like II"/>
    <property type="match status" value="1"/>
</dbReference>
<keyword evidence="5" id="KW-0449">Lipoprotein</keyword>
<evidence type="ECO:0000256" key="3">
    <source>
        <dbReference type="ARBA" id="ARBA00023136"/>
    </source>
</evidence>
<dbReference type="AlphaFoldDB" id="A0A927GZR9"/>
<evidence type="ECO:0000256" key="5">
    <source>
        <dbReference type="ARBA" id="ARBA00023288"/>
    </source>
</evidence>
<dbReference type="InterPro" id="IPR006059">
    <property type="entry name" value="SBP"/>
</dbReference>
<evidence type="ECO:0000313" key="7">
    <source>
        <dbReference type="EMBL" id="MBD2862533.1"/>
    </source>
</evidence>
<evidence type="ECO:0000256" key="1">
    <source>
        <dbReference type="ARBA" id="ARBA00022475"/>
    </source>
</evidence>
<accession>A0A927GZR9</accession>
<evidence type="ECO:0000256" key="4">
    <source>
        <dbReference type="ARBA" id="ARBA00023139"/>
    </source>
</evidence>
<dbReference type="PANTHER" id="PTHR43649:SF33">
    <property type="entry name" value="POLYGALACTURONAN_RHAMNOGALACTURONAN-BINDING PROTEIN YTCQ"/>
    <property type="match status" value="1"/>
</dbReference>
<dbReference type="Pfam" id="PF01547">
    <property type="entry name" value="SBP_bac_1"/>
    <property type="match status" value="1"/>
</dbReference>
<dbReference type="Proteomes" id="UP000639396">
    <property type="component" value="Unassembled WGS sequence"/>
</dbReference>
<keyword evidence="1" id="KW-1003">Cell membrane</keyword>
<organism evidence="7 8">
    <name type="scientific">Paenibacillus oceani</name>
    <dbReference type="NCBI Taxonomy" id="2772510"/>
    <lineage>
        <taxon>Bacteria</taxon>
        <taxon>Bacillati</taxon>
        <taxon>Bacillota</taxon>
        <taxon>Bacilli</taxon>
        <taxon>Bacillales</taxon>
        <taxon>Paenibacillaceae</taxon>
        <taxon>Paenibacillus</taxon>
    </lineage>
</organism>
<evidence type="ECO:0000313" key="8">
    <source>
        <dbReference type="Proteomes" id="UP000639396"/>
    </source>
</evidence>
<dbReference type="Gene3D" id="3.40.190.10">
    <property type="entry name" value="Periplasmic binding protein-like II"/>
    <property type="match status" value="1"/>
</dbReference>
<protein>
    <submittedName>
        <fullName evidence="7">Extracellular solute-binding protein</fullName>
    </submittedName>
</protein>
<sequence>MVKKKGYIAIAALMSVLVSACGAQGTKEGGDPAPAAPKPKEPYTLKIWGGGVSAAEFNERFKAMFAQKFPHITVEYIVNGKGTTMPELVAAGDIPDIIRFDVPSIRTSYLDLGIGYDLSELIKTNKYDTQRFVKVFMDEVIDAGRSEAVYGLPMPPYFPQVLYYNKDLFDKFGVAYPKDGMTWDEIYDISKKMTRVDGGVEYRGFSSNPVNTLRDNPFSLPILDPTRDQLADPEKWKLLFTNLKRFYEIPNNKIEATNTNENAAFSKGKVALMPNQHSVYLTIPESVNWDMVTYPIMEGAPKLAPQRGPAYLGLSKTSKHKEEAFEVIMAMLSDEIQLADSKRGITTTLNSKEIEGALGTGHPVYSKKNMKAVNHYPPTPYTQKRKADLLDVPGATQQNLVGTTFIEVAQGKVDLNTAIRQLEEKLKAELDKQKNK</sequence>
<dbReference type="PROSITE" id="PS51257">
    <property type="entry name" value="PROKAR_LIPOPROTEIN"/>
    <property type="match status" value="1"/>
</dbReference>
<feature type="chain" id="PRO_5038524930" evidence="6">
    <location>
        <begin position="21"/>
        <end position="436"/>
    </location>
</feature>
<feature type="signal peptide" evidence="6">
    <location>
        <begin position="1"/>
        <end position="20"/>
    </location>
</feature>
<gene>
    <name evidence="7" type="ORF">IDH45_11115</name>
</gene>
<dbReference type="PANTHER" id="PTHR43649">
    <property type="entry name" value="ARABINOSE-BINDING PROTEIN-RELATED"/>
    <property type="match status" value="1"/>
</dbReference>
<evidence type="ECO:0000256" key="6">
    <source>
        <dbReference type="SAM" id="SignalP"/>
    </source>
</evidence>
<dbReference type="EMBL" id="JACXJA010000013">
    <property type="protein sequence ID" value="MBD2862533.1"/>
    <property type="molecule type" value="Genomic_DNA"/>
</dbReference>
<name>A0A927GZR9_9BACL</name>
<dbReference type="RefSeq" id="WP_190927538.1">
    <property type="nucleotide sequence ID" value="NZ_JACXJA010000013.1"/>
</dbReference>
<keyword evidence="3" id="KW-0472">Membrane</keyword>
<reference evidence="7" key="1">
    <citation type="submission" date="2020-09" db="EMBL/GenBank/DDBJ databases">
        <title>A novel bacterium of genus Paenibacillus, isolated from South China Sea.</title>
        <authorList>
            <person name="Huang H."/>
            <person name="Mo K."/>
            <person name="Hu Y."/>
        </authorList>
    </citation>
    <scope>NUCLEOTIDE SEQUENCE</scope>
    <source>
        <strain evidence="7">IB182363</strain>
    </source>
</reference>
<keyword evidence="4" id="KW-0564">Palmitate</keyword>
<keyword evidence="8" id="KW-1185">Reference proteome</keyword>
<evidence type="ECO:0000256" key="2">
    <source>
        <dbReference type="ARBA" id="ARBA00022729"/>
    </source>
</evidence>
<dbReference type="InterPro" id="IPR050490">
    <property type="entry name" value="Bact_solute-bd_prot1"/>
</dbReference>